<accession>A0A074JWN3</accession>
<gene>
    <name evidence="1" type="ORF">DT23_14890</name>
</gene>
<dbReference type="AlphaFoldDB" id="A0A074JWN3"/>
<evidence type="ECO:0000313" key="2">
    <source>
        <dbReference type="Proteomes" id="UP000027471"/>
    </source>
</evidence>
<organism evidence="1 2">
    <name type="scientific">Thioclava indica</name>
    <dbReference type="NCBI Taxonomy" id="1353528"/>
    <lineage>
        <taxon>Bacteria</taxon>
        <taxon>Pseudomonadati</taxon>
        <taxon>Pseudomonadota</taxon>
        <taxon>Alphaproteobacteria</taxon>
        <taxon>Rhodobacterales</taxon>
        <taxon>Paracoccaceae</taxon>
        <taxon>Thioclava</taxon>
    </lineage>
</organism>
<protein>
    <submittedName>
        <fullName evidence="1">Uncharacterized protein</fullName>
    </submittedName>
</protein>
<proteinExistence type="predicted"/>
<evidence type="ECO:0000313" key="1">
    <source>
        <dbReference type="EMBL" id="KEO60008.1"/>
    </source>
</evidence>
<name>A0A074JWN3_9RHOB</name>
<sequence length="60" mass="7004">MCDAVQQRGRYVGPFMSARAGNHHRISPHKTSASKIGNGYRQDLVFFYEKSLFIRRFTRI</sequence>
<keyword evidence="2" id="KW-1185">Reference proteome</keyword>
<dbReference type="EMBL" id="AUNB01000025">
    <property type="protein sequence ID" value="KEO60008.1"/>
    <property type="molecule type" value="Genomic_DNA"/>
</dbReference>
<dbReference type="Proteomes" id="UP000027471">
    <property type="component" value="Unassembled WGS sequence"/>
</dbReference>
<reference evidence="1 2" key="1">
    <citation type="journal article" date="2015" name="Antonie Van Leeuwenhoek">
        <title>Thioclava indica sp. nov., isolated from surface seawater of the Indian Ocean.</title>
        <authorList>
            <person name="Liu Y."/>
            <person name="Lai Q."/>
            <person name="Du J."/>
            <person name="Xu H."/>
            <person name="Jiang L."/>
            <person name="Shao Z."/>
        </authorList>
    </citation>
    <scope>NUCLEOTIDE SEQUENCE [LARGE SCALE GENOMIC DNA]</scope>
    <source>
        <strain evidence="1 2">DT23-4</strain>
    </source>
</reference>
<comment type="caution">
    <text evidence="1">The sequence shown here is derived from an EMBL/GenBank/DDBJ whole genome shotgun (WGS) entry which is preliminary data.</text>
</comment>